<evidence type="ECO:0000256" key="7">
    <source>
        <dbReference type="ARBA" id="ARBA00022967"/>
    </source>
</evidence>
<sequence>MNPVPYRIILANDVPVAISLLQLPGKELTWRQDGAILEIRTADPETDIPLLVEQLNKGGVTVVQETADFGILGMTCTNCAASARSILSFIPGVLQVDVNYAGQHVHVRYLPNLVQPAQMRDALNDIGYQLIIETGVADTTSMDALQDEHFRAMNRNVLVALLFALPLFVIGMFLMQLPYRAWWMMALATPLVIYSGRRFFINAWRQLKYRKANMDTLVALSTGIAYGYSCILLLSAASRGLPAPEHALYFEASGVVIAFILLGRLLEERARKATSAAIRKMMSLQPDTVLKVQADGTTVEVAISSVYPGDQLVVRPGERIAVDGSVVQGHSAVDESMISGESVPVEKQTGDAVYSGTVNNKGSLIYIAKKVGRDTLLARMIRAVQAAQASKAPVEQLTDKIAAVFVPVVLLISLVTFIVWAFIVPGHSWEMALHAAITVLVISCPCALGLATPTAIIAAMGRGAERGVLLKNAERLESLKDMKVLLLDKTGTITEGHPEVVEAWYHPQMPETAMRILAEMERRSDHPLAQALTRFLGTREGLVPESFNYIPGAGAEAVFDGQQYFAGSRTFLEQRGIFPDRSAKAGISGWSEMPYSHVWFGSVATVYGVFAVADPIKPAAGKAIRDLQQMGVQVIMLTGDQPNVAAHIAREAGVDAFHARMSPADKAAFVRELQAKGVVTGMAGDGINDSEALAAADISIAMDRGSDIAMEVAAITLIHSDLSAIPAAIRLSGKTLHIIRQNLFWAFIYNVIGIPLAAGVGYHWLGTLLDPMFAGLAMAFSSVSVVLNSLRLRFAKI</sequence>
<keyword evidence="3 10" id="KW-0812">Transmembrane</keyword>
<keyword evidence="4 10" id="KW-0479">Metal-binding</keyword>
<feature type="transmembrane region" description="Helical" evidence="10">
    <location>
        <begin position="743"/>
        <end position="765"/>
    </location>
</feature>
<dbReference type="Gene3D" id="3.30.70.100">
    <property type="match status" value="1"/>
</dbReference>
<dbReference type="Proteomes" id="UP001501410">
    <property type="component" value="Unassembled WGS sequence"/>
</dbReference>
<dbReference type="SFLD" id="SFLDG00002">
    <property type="entry name" value="C1.7:_P-type_atpase_like"/>
    <property type="match status" value="1"/>
</dbReference>
<dbReference type="NCBIfam" id="TIGR01494">
    <property type="entry name" value="ATPase_P-type"/>
    <property type="match status" value="1"/>
</dbReference>
<feature type="transmembrane region" description="Helical" evidence="10">
    <location>
        <begin position="247"/>
        <end position="266"/>
    </location>
</feature>
<name>A0ABP8MJA8_9BACT</name>
<gene>
    <name evidence="12" type="ORF">GCM10023092_05470</name>
</gene>
<dbReference type="CDD" id="cd00371">
    <property type="entry name" value="HMA"/>
    <property type="match status" value="1"/>
</dbReference>
<proteinExistence type="inferred from homology"/>
<dbReference type="InterPro" id="IPR027256">
    <property type="entry name" value="P-typ_ATPase_IB"/>
</dbReference>
<dbReference type="RefSeq" id="WP_344822439.1">
    <property type="nucleotide sequence ID" value="NZ_BAABEZ010000002.1"/>
</dbReference>
<dbReference type="Pfam" id="PF00702">
    <property type="entry name" value="Hydrolase"/>
    <property type="match status" value="1"/>
</dbReference>
<feature type="transmembrane region" description="Helical" evidence="10">
    <location>
        <begin position="212"/>
        <end position="235"/>
    </location>
</feature>
<dbReference type="SUPFAM" id="SSF55008">
    <property type="entry name" value="HMA, heavy metal-associated domain"/>
    <property type="match status" value="1"/>
</dbReference>
<feature type="domain" description="HMA" evidence="11">
    <location>
        <begin position="65"/>
        <end position="131"/>
    </location>
</feature>
<feature type="transmembrane region" description="Helical" evidence="10">
    <location>
        <begin position="401"/>
        <end position="423"/>
    </location>
</feature>
<evidence type="ECO:0000256" key="2">
    <source>
        <dbReference type="ARBA" id="ARBA00006024"/>
    </source>
</evidence>
<reference evidence="13" key="1">
    <citation type="journal article" date="2019" name="Int. J. Syst. Evol. Microbiol.">
        <title>The Global Catalogue of Microorganisms (GCM) 10K type strain sequencing project: providing services to taxonomists for standard genome sequencing and annotation.</title>
        <authorList>
            <consortium name="The Broad Institute Genomics Platform"/>
            <consortium name="The Broad Institute Genome Sequencing Center for Infectious Disease"/>
            <person name="Wu L."/>
            <person name="Ma J."/>
        </authorList>
    </citation>
    <scope>NUCLEOTIDE SEQUENCE [LARGE SCALE GENOMIC DNA]</scope>
    <source>
        <strain evidence="13">JCM 31921</strain>
    </source>
</reference>
<evidence type="ECO:0000313" key="12">
    <source>
        <dbReference type="EMBL" id="GAA4450105.1"/>
    </source>
</evidence>
<keyword evidence="9 10" id="KW-0472">Membrane</keyword>
<dbReference type="SUPFAM" id="SSF81653">
    <property type="entry name" value="Calcium ATPase, transduction domain A"/>
    <property type="match status" value="1"/>
</dbReference>
<organism evidence="12 13">
    <name type="scientific">Rurimicrobium arvi</name>
    <dbReference type="NCBI Taxonomy" id="2049916"/>
    <lineage>
        <taxon>Bacteria</taxon>
        <taxon>Pseudomonadati</taxon>
        <taxon>Bacteroidota</taxon>
        <taxon>Chitinophagia</taxon>
        <taxon>Chitinophagales</taxon>
        <taxon>Chitinophagaceae</taxon>
        <taxon>Rurimicrobium</taxon>
    </lineage>
</organism>
<feature type="transmembrane region" description="Helical" evidence="10">
    <location>
        <begin position="435"/>
        <end position="461"/>
    </location>
</feature>
<evidence type="ECO:0000256" key="9">
    <source>
        <dbReference type="ARBA" id="ARBA00023136"/>
    </source>
</evidence>
<evidence type="ECO:0000256" key="10">
    <source>
        <dbReference type="RuleBase" id="RU362081"/>
    </source>
</evidence>
<evidence type="ECO:0000256" key="1">
    <source>
        <dbReference type="ARBA" id="ARBA00004127"/>
    </source>
</evidence>
<protein>
    <submittedName>
        <fullName evidence="12">Heavy metal translocating P-type ATPase</fullName>
    </submittedName>
</protein>
<feature type="transmembrane region" description="Helical" evidence="10">
    <location>
        <begin position="771"/>
        <end position="790"/>
    </location>
</feature>
<dbReference type="SUPFAM" id="SSF56784">
    <property type="entry name" value="HAD-like"/>
    <property type="match status" value="1"/>
</dbReference>
<comment type="caution">
    <text evidence="12">The sequence shown here is derived from an EMBL/GenBank/DDBJ whole genome shotgun (WGS) entry which is preliminary data.</text>
</comment>
<dbReference type="SFLD" id="SFLDS00003">
    <property type="entry name" value="Haloacid_Dehalogenase"/>
    <property type="match status" value="1"/>
</dbReference>
<keyword evidence="8 10" id="KW-1133">Transmembrane helix</keyword>
<dbReference type="InterPro" id="IPR008250">
    <property type="entry name" value="ATPase_P-typ_transduc_dom_A_sf"/>
</dbReference>
<feature type="transmembrane region" description="Helical" evidence="10">
    <location>
        <begin position="181"/>
        <end position="200"/>
    </location>
</feature>
<dbReference type="PROSITE" id="PS50846">
    <property type="entry name" value="HMA_2"/>
    <property type="match status" value="1"/>
</dbReference>
<dbReference type="PANTHER" id="PTHR43520">
    <property type="entry name" value="ATP7, ISOFORM B"/>
    <property type="match status" value="1"/>
</dbReference>
<dbReference type="InterPro" id="IPR023214">
    <property type="entry name" value="HAD_sf"/>
</dbReference>
<keyword evidence="10" id="KW-1003">Cell membrane</keyword>
<dbReference type="PRINTS" id="PR00943">
    <property type="entry name" value="CUATPASE"/>
</dbReference>
<dbReference type="Pfam" id="PF00403">
    <property type="entry name" value="HMA"/>
    <property type="match status" value="1"/>
</dbReference>
<feature type="transmembrane region" description="Helical" evidence="10">
    <location>
        <begin position="157"/>
        <end position="175"/>
    </location>
</feature>
<dbReference type="SFLD" id="SFLDF00027">
    <property type="entry name" value="p-type_atpase"/>
    <property type="match status" value="1"/>
</dbReference>
<dbReference type="PROSITE" id="PS00154">
    <property type="entry name" value="ATPASE_E1_E2"/>
    <property type="match status" value="1"/>
</dbReference>
<dbReference type="Gene3D" id="3.40.1110.10">
    <property type="entry name" value="Calcium-transporting ATPase, cytoplasmic domain N"/>
    <property type="match status" value="1"/>
</dbReference>
<keyword evidence="5 10" id="KW-0547">Nucleotide-binding</keyword>
<dbReference type="PRINTS" id="PR00119">
    <property type="entry name" value="CATATPASE"/>
</dbReference>
<dbReference type="Gene3D" id="3.40.50.1000">
    <property type="entry name" value="HAD superfamily/HAD-like"/>
    <property type="match status" value="1"/>
</dbReference>
<evidence type="ECO:0000256" key="3">
    <source>
        <dbReference type="ARBA" id="ARBA00022692"/>
    </source>
</evidence>
<dbReference type="InterPro" id="IPR059000">
    <property type="entry name" value="ATPase_P-type_domA"/>
</dbReference>
<dbReference type="InterPro" id="IPR006121">
    <property type="entry name" value="HMA_dom"/>
</dbReference>
<evidence type="ECO:0000256" key="5">
    <source>
        <dbReference type="ARBA" id="ARBA00022741"/>
    </source>
</evidence>
<keyword evidence="6 10" id="KW-0067">ATP-binding</keyword>
<evidence type="ECO:0000256" key="4">
    <source>
        <dbReference type="ARBA" id="ARBA00022723"/>
    </source>
</evidence>
<dbReference type="Pfam" id="PF00122">
    <property type="entry name" value="E1-E2_ATPase"/>
    <property type="match status" value="1"/>
</dbReference>
<dbReference type="InterPro" id="IPR044492">
    <property type="entry name" value="P_typ_ATPase_HD_dom"/>
</dbReference>
<comment type="subcellular location">
    <subcellularLocation>
        <location evidence="10">Cell membrane</location>
    </subcellularLocation>
    <subcellularLocation>
        <location evidence="1">Endomembrane system</location>
        <topology evidence="1">Multi-pass membrane protein</topology>
    </subcellularLocation>
</comment>
<dbReference type="PANTHER" id="PTHR43520:SF8">
    <property type="entry name" value="P-TYPE CU(+) TRANSPORTER"/>
    <property type="match status" value="1"/>
</dbReference>
<evidence type="ECO:0000256" key="6">
    <source>
        <dbReference type="ARBA" id="ARBA00022840"/>
    </source>
</evidence>
<dbReference type="InterPro" id="IPR023298">
    <property type="entry name" value="ATPase_P-typ_TM_dom_sf"/>
</dbReference>
<accession>A0ABP8MJA8</accession>
<dbReference type="InterPro" id="IPR036163">
    <property type="entry name" value="HMA_dom_sf"/>
</dbReference>
<dbReference type="SUPFAM" id="SSF81665">
    <property type="entry name" value="Calcium ATPase, transmembrane domain M"/>
    <property type="match status" value="1"/>
</dbReference>
<evidence type="ECO:0000313" key="13">
    <source>
        <dbReference type="Proteomes" id="UP001501410"/>
    </source>
</evidence>
<dbReference type="InterPro" id="IPR018303">
    <property type="entry name" value="ATPase_P-typ_P_site"/>
</dbReference>
<dbReference type="NCBIfam" id="TIGR01525">
    <property type="entry name" value="ATPase-IB_hvy"/>
    <property type="match status" value="1"/>
</dbReference>
<evidence type="ECO:0000259" key="11">
    <source>
        <dbReference type="PROSITE" id="PS50846"/>
    </source>
</evidence>
<dbReference type="EMBL" id="BAABEZ010000002">
    <property type="protein sequence ID" value="GAA4450105.1"/>
    <property type="molecule type" value="Genomic_DNA"/>
</dbReference>
<evidence type="ECO:0000256" key="8">
    <source>
        <dbReference type="ARBA" id="ARBA00022989"/>
    </source>
</evidence>
<keyword evidence="13" id="KW-1185">Reference proteome</keyword>
<dbReference type="NCBIfam" id="TIGR01511">
    <property type="entry name" value="ATPase-IB1_Cu"/>
    <property type="match status" value="1"/>
</dbReference>
<dbReference type="CDD" id="cd02094">
    <property type="entry name" value="P-type_ATPase_Cu-like"/>
    <property type="match status" value="1"/>
</dbReference>
<dbReference type="InterPro" id="IPR001757">
    <property type="entry name" value="P_typ_ATPase"/>
</dbReference>
<dbReference type="InterPro" id="IPR023299">
    <property type="entry name" value="ATPase_P-typ_cyto_dom_N"/>
</dbReference>
<dbReference type="Gene3D" id="2.70.150.10">
    <property type="entry name" value="Calcium-transporting ATPase, cytoplasmic transduction domain A"/>
    <property type="match status" value="1"/>
</dbReference>
<dbReference type="InterPro" id="IPR036412">
    <property type="entry name" value="HAD-like_sf"/>
</dbReference>
<comment type="similarity">
    <text evidence="2 10">Belongs to the cation transport ATPase (P-type) (TC 3.A.3) family. Type IB subfamily.</text>
</comment>
<keyword evidence="7" id="KW-1278">Translocase</keyword>